<evidence type="ECO:0000313" key="5">
    <source>
        <dbReference type="Proteomes" id="UP000655759"/>
    </source>
</evidence>
<dbReference type="EMBL" id="CAJNAQ010000005">
    <property type="protein sequence ID" value="CAE6500852.1"/>
    <property type="molecule type" value="Genomic_DNA"/>
</dbReference>
<dbReference type="InterPro" id="IPR000923">
    <property type="entry name" value="BlueCu_1"/>
</dbReference>
<feature type="domain" description="Blue (type 1) copper" evidence="3">
    <location>
        <begin position="344"/>
        <end position="420"/>
    </location>
</feature>
<proteinExistence type="predicted"/>
<evidence type="ECO:0000259" key="3">
    <source>
        <dbReference type="Pfam" id="PF00127"/>
    </source>
</evidence>
<reference evidence="4" key="1">
    <citation type="submission" date="2021-02" db="EMBL/GenBank/DDBJ databases">
        <authorList>
            <person name="Han P."/>
        </authorList>
    </citation>
    <scope>NUCLEOTIDE SEQUENCE</scope>
    <source>
        <strain evidence="4">Candidatus Nitrosotenuis uzonensis 5A</strain>
    </source>
</reference>
<keyword evidence="1" id="KW-0479">Metal-binding</keyword>
<dbReference type="GO" id="GO:0009055">
    <property type="term" value="F:electron transfer activity"/>
    <property type="evidence" value="ECO:0007669"/>
    <property type="project" value="InterPro"/>
</dbReference>
<dbReference type="Proteomes" id="UP000655759">
    <property type="component" value="Unassembled WGS sequence"/>
</dbReference>
<dbReference type="PANTHER" id="PTHR36507">
    <property type="entry name" value="BLL1555 PROTEIN"/>
    <property type="match status" value="1"/>
</dbReference>
<dbReference type="PANTHER" id="PTHR36507:SF1">
    <property type="entry name" value="BLL1555 PROTEIN"/>
    <property type="match status" value="1"/>
</dbReference>
<protein>
    <submittedName>
        <fullName evidence="4">Putative blue (Type 1) copper domain protein</fullName>
    </submittedName>
</protein>
<evidence type="ECO:0000256" key="2">
    <source>
        <dbReference type="ARBA" id="ARBA00023008"/>
    </source>
</evidence>
<dbReference type="SUPFAM" id="SSF49503">
    <property type="entry name" value="Cupredoxins"/>
    <property type="match status" value="1"/>
</dbReference>
<dbReference type="InterPro" id="IPR052721">
    <property type="entry name" value="ET_Amicyanin"/>
</dbReference>
<comment type="caution">
    <text evidence="4">The sequence shown here is derived from an EMBL/GenBank/DDBJ whole genome shotgun (WGS) entry which is preliminary data.</text>
</comment>
<dbReference type="InterPro" id="IPR008972">
    <property type="entry name" value="Cupredoxin"/>
</dbReference>
<accession>A0A812EYW8</accession>
<organism evidence="4 5">
    <name type="scientific">Candidatus Nitrosotenuis uzonensis</name>
    <dbReference type="NCBI Taxonomy" id="1407055"/>
    <lineage>
        <taxon>Archaea</taxon>
        <taxon>Nitrososphaerota</taxon>
        <taxon>Candidatus Nitrosotenuis</taxon>
    </lineage>
</organism>
<sequence>MLYQSMKARKAMLISLAAVSLLFVPLLVSTSQHENHLALAQKAVTGENKPLSDTSDNVQVDFEVPKTIYANELTTIKMKITDEESGAPLSHVDWAIAVKDPFGNIIYKTTTAHSHSGQMDINVAFPTAGENTISVTSSSIGDKMMGMDVPGMAKTHTVLSGDLMEGWKTDPSNDFGTRTYEFPITVLSEKQVNTIKTSEGDMLNFEMATTSNQIVAGQPTTLVFTLTNAEDGSMITHPDMQLKVRVGSFVTSKSAPVEGMMGMNGIYHGHTGVMTHTAVFPRPGLYLLNADLNSLPVSNILFGQASTRFVLQVADSSSSASVVSAQSAPGPNTVNIVGIEAPFFAPNSINVKAGTTLTFDNVDGNMHTVTSVKSGTTEPDGRFDSGLMKAGDTFSVKLDKPGTYEYFCAIHIGMKGTVNVS</sequence>
<gene>
    <name evidence="4" type="ORF">NUZ5A_51076</name>
</gene>
<evidence type="ECO:0000256" key="1">
    <source>
        <dbReference type="ARBA" id="ARBA00022723"/>
    </source>
</evidence>
<evidence type="ECO:0000313" key="4">
    <source>
        <dbReference type="EMBL" id="CAE6500852.1"/>
    </source>
</evidence>
<dbReference type="AlphaFoldDB" id="A0A812EYW8"/>
<dbReference type="Gene3D" id="2.60.40.420">
    <property type="entry name" value="Cupredoxins - blue copper proteins"/>
    <property type="match status" value="1"/>
</dbReference>
<dbReference type="GO" id="GO:0005507">
    <property type="term" value="F:copper ion binding"/>
    <property type="evidence" value="ECO:0007669"/>
    <property type="project" value="InterPro"/>
</dbReference>
<keyword evidence="2" id="KW-0186">Copper</keyword>
<name>A0A812EYW8_9ARCH</name>
<dbReference type="Pfam" id="PF00127">
    <property type="entry name" value="Copper-bind"/>
    <property type="match status" value="1"/>
</dbReference>